<dbReference type="AlphaFoldDB" id="Q6UUS3"/>
<gene>
    <name evidence="3" type="ORF">OSJNBa0019N02.128</name>
    <name evidence="2" type="ORF">OSJNBa0079I01.12</name>
</gene>
<evidence type="ECO:0000313" key="3">
    <source>
        <dbReference type="EMBL" id="BAD31332.1"/>
    </source>
</evidence>
<sequence>MAPTIFGLDEEAEDDGLGAADLTTMMMASTSSWGNDDRTEATATGEGAAKEEGDEVQPTAATAQQGGAPGMPGTSTARRGRQQRQNGLEAPGSTGRACRRWRMTTFWTSASMAHQLTSGGEEEAAAKRMVATPGSEEVPNAGEGRLELRDGGGAAAWERGGGGLRCGERGGGRGSFL</sequence>
<accession>Q69QP3</accession>
<evidence type="ECO:0000256" key="1">
    <source>
        <dbReference type="SAM" id="MobiDB-lite"/>
    </source>
</evidence>
<dbReference type="EMBL" id="AY360384">
    <property type="protein sequence ID" value="AAQ56317.1"/>
    <property type="molecule type" value="Genomic_DNA"/>
</dbReference>
<protein>
    <submittedName>
        <fullName evidence="2">Uncharacterized protein</fullName>
    </submittedName>
</protein>
<reference evidence="3" key="2">
    <citation type="journal article" date="2004" name="Plant Cell">
        <title>Composition and structure of the centromeric region of rice chromosome 8.</title>
        <authorList>
            <person name="Wu J."/>
            <person name="Yamagata H."/>
            <person name="Hayashi-Tsugane M."/>
            <person name="Hijishita S."/>
            <person name="Fujisawa M."/>
            <person name="Shibata M."/>
            <person name="Itoh Y."/>
            <person name="Nakamura M."/>
            <person name="Sakaguchi M."/>
            <person name="Yoshihara R."/>
            <person name="Kobayashi H."/>
            <person name="Itoh K."/>
            <person name="Karasawa W."/>
            <person name="Yamamoto M."/>
            <person name="Saji S."/>
            <person name="Katagiri S."/>
            <person name="Kanamori H."/>
            <person name="Namiki N."/>
            <person name="Katayose Y."/>
            <person name="Matsumoto T."/>
            <person name="Sasaki T."/>
        </authorList>
    </citation>
    <scope>NUCLEOTIDE SEQUENCE</scope>
</reference>
<dbReference type="EMBL" id="AP005407">
    <property type="protein sequence ID" value="BAD31332.1"/>
    <property type="molecule type" value="Genomic_DNA"/>
</dbReference>
<feature type="compositionally biased region" description="Low complexity" evidence="1">
    <location>
        <begin position="57"/>
        <end position="74"/>
    </location>
</feature>
<reference evidence="2" key="1">
    <citation type="journal article" date="2004" name="Nat. Genet.">
        <title>Sequencing of a rice centromere uncovers active genes.</title>
        <authorList>
            <person name="Nagaki K."/>
            <person name="Cheng Z."/>
            <person name="Ouyang S."/>
            <person name="Talbert P.B."/>
            <person name="Kim M."/>
            <person name="Jones K.M."/>
            <person name="Henikoff S."/>
            <person name="Buell C.R."/>
            <person name="Jiang J."/>
        </authorList>
    </citation>
    <scope>NUCLEOTIDE SEQUENCE</scope>
</reference>
<evidence type="ECO:0000313" key="2">
    <source>
        <dbReference type="EMBL" id="AAQ56317.1"/>
    </source>
</evidence>
<organism evidence="2">
    <name type="scientific">Oryza sativa subsp. japonica</name>
    <name type="common">Rice</name>
    <dbReference type="NCBI Taxonomy" id="39947"/>
    <lineage>
        <taxon>Eukaryota</taxon>
        <taxon>Viridiplantae</taxon>
        <taxon>Streptophyta</taxon>
        <taxon>Embryophyta</taxon>
        <taxon>Tracheophyta</taxon>
        <taxon>Spermatophyta</taxon>
        <taxon>Magnoliopsida</taxon>
        <taxon>Liliopsida</taxon>
        <taxon>Poales</taxon>
        <taxon>Poaceae</taxon>
        <taxon>BOP clade</taxon>
        <taxon>Oryzoideae</taxon>
        <taxon>Oryzeae</taxon>
        <taxon>Oryzinae</taxon>
        <taxon>Oryza</taxon>
        <taxon>Oryza sativa</taxon>
    </lineage>
</organism>
<accession>Q6UUS3</accession>
<name>Q6UUS3_ORYSJ</name>
<proteinExistence type="predicted"/>
<feature type="region of interest" description="Disordered" evidence="1">
    <location>
        <begin position="28"/>
        <end position="97"/>
    </location>
</feature>